<dbReference type="EMBL" id="JBHUHY010000004">
    <property type="protein sequence ID" value="MFD2186738.1"/>
    <property type="molecule type" value="Genomic_DNA"/>
</dbReference>
<accession>A0ABW5AUT7</accession>
<feature type="domain" description="DUF547" evidence="1">
    <location>
        <begin position="134"/>
        <end position="238"/>
    </location>
</feature>
<organism evidence="2 3">
    <name type="scientific">Aquimarina celericrescens</name>
    <dbReference type="NCBI Taxonomy" id="1964542"/>
    <lineage>
        <taxon>Bacteria</taxon>
        <taxon>Pseudomonadati</taxon>
        <taxon>Bacteroidota</taxon>
        <taxon>Flavobacteriia</taxon>
        <taxon>Flavobacteriales</taxon>
        <taxon>Flavobacteriaceae</taxon>
        <taxon>Aquimarina</taxon>
    </lineage>
</organism>
<protein>
    <submittedName>
        <fullName evidence="2">DUF547 domain-containing protein</fullName>
    </submittedName>
</protein>
<dbReference type="PANTHER" id="PTHR46361">
    <property type="entry name" value="ELECTRON CARRIER/ PROTEIN DISULFIDE OXIDOREDUCTASE"/>
    <property type="match status" value="1"/>
</dbReference>
<evidence type="ECO:0000259" key="1">
    <source>
        <dbReference type="Pfam" id="PF04784"/>
    </source>
</evidence>
<sequence length="299" mass="34488">MKNLLVFMSIGLFFACGGSKKVAQKHTNTVISENNAPVKSDSTEITLSIKEKAPETPIEETKPIENKEKIPNQTTQMVKAAKVVSEPMSHQSWNSLLGKHVSKDGNVSYKGFQQDRVMFESYLAELSENVPKNDWSKEDKLAYWINVYNAYTIKLIIDNYPLKSIKDIKDPWDLRFFKLGKKWFTLNDIEHRILRKMEDPRIHFGINCASFSCPPLLNKAFTSQNVNQELDKLAISFINDTKRNTIYAEKVELSKIFSWFGKDFKKEGSLIDFLNKYSTIIINSNAKKSFKTYDWSLNE</sequence>
<proteinExistence type="predicted"/>
<dbReference type="Proteomes" id="UP001597344">
    <property type="component" value="Unassembled WGS sequence"/>
</dbReference>
<comment type="caution">
    <text evidence="2">The sequence shown here is derived from an EMBL/GenBank/DDBJ whole genome shotgun (WGS) entry which is preliminary data.</text>
</comment>
<dbReference type="InterPro" id="IPR006869">
    <property type="entry name" value="DUF547"/>
</dbReference>
<name>A0ABW5AUT7_9FLAO</name>
<dbReference type="Pfam" id="PF04784">
    <property type="entry name" value="DUF547"/>
    <property type="match status" value="1"/>
</dbReference>
<keyword evidence="3" id="KW-1185">Reference proteome</keyword>
<gene>
    <name evidence="2" type="ORF">ACFSJT_08035</name>
</gene>
<dbReference type="RefSeq" id="WP_378319735.1">
    <property type="nucleotide sequence ID" value="NZ_JBHUHY010000004.1"/>
</dbReference>
<dbReference type="PANTHER" id="PTHR46361:SF3">
    <property type="entry name" value="ELECTRON CARRIER_ PROTEIN DISULFIDE OXIDOREDUCTASE"/>
    <property type="match status" value="1"/>
</dbReference>
<reference evidence="3" key="1">
    <citation type="journal article" date="2019" name="Int. J. Syst. Evol. Microbiol.">
        <title>The Global Catalogue of Microorganisms (GCM) 10K type strain sequencing project: providing services to taxonomists for standard genome sequencing and annotation.</title>
        <authorList>
            <consortium name="The Broad Institute Genomics Platform"/>
            <consortium name="The Broad Institute Genome Sequencing Center for Infectious Disease"/>
            <person name="Wu L."/>
            <person name="Ma J."/>
        </authorList>
    </citation>
    <scope>NUCLEOTIDE SEQUENCE [LARGE SCALE GENOMIC DNA]</scope>
    <source>
        <strain evidence="3">DT92</strain>
    </source>
</reference>
<dbReference type="PROSITE" id="PS51257">
    <property type="entry name" value="PROKAR_LIPOPROTEIN"/>
    <property type="match status" value="1"/>
</dbReference>
<evidence type="ECO:0000313" key="3">
    <source>
        <dbReference type="Proteomes" id="UP001597344"/>
    </source>
</evidence>
<evidence type="ECO:0000313" key="2">
    <source>
        <dbReference type="EMBL" id="MFD2186738.1"/>
    </source>
</evidence>